<accession>A0A367M4G1</accession>
<dbReference type="EMBL" id="QORE01001046">
    <property type="protein sequence ID" value="RCI72202.1"/>
    <property type="molecule type" value="Genomic_DNA"/>
</dbReference>
<evidence type="ECO:0000256" key="1">
    <source>
        <dbReference type="SAM" id="MobiDB-lite"/>
    </source>
</evidence>
<gene>
    <name evidence="2" type="ORF">DT376_25015</name>
</gene>
<dbReference type="AlphaFoldDB" id="A0A367M4G1"/>
<feature type="region of interest" description="Disordered" evidence="1">
    <location>
        <begin position="145"/>
        <end position="166"/>
    </location>
</feature>
<dbReference type="RefSeq" id="WP_003119148.1">
    <property type="nucleotide sequence ID" value="NZ_AP040361.1"/>
</dbReference>
<name>A0A367M4G1_PSEAI</name>
<organism evidence="2 3">
    <name type="scientific">Pseudomonas aeruginosa</name>
    <dbReference type="NCBI Taxonomy" id="287"/>
    <lineage>
        <taxon>Bacteria</taxon>
        <taxon>Pseudomonadati</taxon>
        <taxon>Pseudomonadota</taxon>
        <taxon>Gammaproteobacteria</taxon>
        <taxon>Pseudomonadales</taxon>
        <taxon>Pseudomonadaceae</taxon>
        <taxon>Pseudomonas</taxon>
    </lineage>
</organism>
<reference evidence="2 3" key="1">
    <citation type="submission" date="2018-07" db="EMBL/GenBank/DDBJ databases">
        <title>Mechanisms of high-level aminoglycoside resistance among Gram-negative pathogens in Brazil.</title>
        <authorList>
            <person name="Ballaben A.S."/>
            <person name="Darini A.L.C."/>
            <person name="Doi Y."/>
        </authorList>
    </citation>
    <scope>NUCLEOTIDE SEQUENCE [LARGE SCALE GENOMIC DNA]</scope>
    <source>
        <strain evidence="2 3">B2-305</strain>
    </source>
</reference>
<protein>
    <submittedName>
        <fullName evidence="2">Uncharacterized protein</fullName>
    </submittedName>
</protein>
<evidence type="ECO:0000313" key="2">
    <source>
        <dbReference type="EMBL" id="RCI72202.1"/>
    </source>
</evidence>
<sequence>MNSIGPASLSGWSARYLNNQRQANTEIGNGDLLKPRPALGTPLRNEAVDPAAESARQAMDEGFAKLNLTLKQNQANAPAGASEGKSAYDEFKEYMQKSPAERMREQVLKSLGLTEEELDAMPPEKREQVEKGIGERMREMIAMQNGQAPGRQEDPTQARATLNAWI</sequence>
<comment type="caution">
    <text evidence="2">The sequence shown here is derived from an EMBL/GenBank/DDBJ whole genome shotgun (WGS) entry which is preliminary data.</text>
</comment>
<dbReference type="Proteomes" id="UP000253594">
    <property type="component" value="Unassembled WGS sequence"/>
</dbReference>
<proteinExistence type="predicted"/>
<evidence type="ECO:0000313" key="3">
    <source>
        <dbReference type="Proteomes" id="UP000253594"/>
    </source>
</evidence>